<evidence type="ECO:0000256" key="1">
    <source>
        <dbReference type="SAM" id="MobiDB-lite"/>
    </source>
</evidence>
<gene>
    <name evidence="2" type="ORF">Pmani_031918</name>
</gene>
<keyword evidence="3" id="KW-1185">Reference proteome</keyword>
<sequence>DGLRQENKRKQEETRGRRPLQIEHQLRRGRLHGWTTTRGTRGNKRKREETRGRRPLQIEHQLRRGR</sequence>
<organism evidence="2 3">
    <name type="scientific">Petrolisthes manimaculis</name>
    <dbReference type="NCBI Taxonomy" id="1843537"/>
    <lineage>
        <taxon>Eukaryota</taxon>
        <taxon>Metazoa</taxon>
        <taxon>Ecdysozoa</taxon>
        <taxon>Arthropoda</taxon>
        <taxon>Crustacea</taxon>
        <taxon>Multicrustacea</taxon>
        <taxon>Malacostraca</taxon>
        <taxon>Eumalacostraca</taxon>
        <taxon>Eucarida</taxon>
        <taxon>Decapoda</taxon>
        <taxon>Pleocyemata</taxon>
        <taxon>Anomura</taxon>
        <taxon>Galatheoidea</taxon>
        <taxon>Porcellanidae</taxon>
        <taxon>Petrolisthes</taxon>
    </lineage>
</organism>
<dbReference type="AlphaFoldDB" id="A0AAE1NU35"/>
<feature type="compositionally biased region" description="Basic and acidic residues" evidence="1">
    <location>
        <begin position="1"/>
        <end position="26"/>
    </location>
</feature>
<name>A0AAE1NU35_9EUCA</name>
<protein>
    <submittedName>
        <fullName evidence="2">Uncharacterized protein</fullName>
    </submittedName>
</protein>
<comment type="caution">
    <text evidence="2">The sequence shown here is derived from an EMBL/GenBank/DDBJ whole genome shotgun (WGS) entry which is preliminary data.</text>
</comment>
<accession>A0AAE1NU35</accession>
<dbReference type="EMBL" id="JAWZYT010004062">
    <property type="protein sequence ID" value="KAK4295526.1"/>
    <property type="molecule type" value="Genomic_DNA"/>
</dbReference>
<evidence type="ECO:0000313" key="3">
    <source>
        <dbReference type="Proteomes" id="UP001292094"/>
    </source>
</evidence>
<dbReference type="Proteomes" id="UP001292094">
    <property type="component" value="Unassembled WGS sequence"/>
</dbReference>
<feature type="region of interest" description="Disordered" evidence="1">
    <location>
        <begin position="1"/>
        <end position="66"/>
    </location>
</feature>
<reference evidence="2" key="1">
    <citation type="submission" date="2023-11" db="EMBL/GenBank/DDBJ databases">
        <title>Genome assemblies of two species of porcelain crab, Petrolisthes cinctipes and Petrolisthes manimaculis (Anomura: Porcellanidae).</title>
        <authorList>
            <person name="Angst P."/>
        </authorList>
    </citation>
    <scope>NUCLEOTIDE SEQUENCE</scope>
    <source>
        <strain evidence="2">PB745_02</strain>
        <tissue evidence="2">Gill</tissue>
    </source>
</reference>
<proteinExistence type="predicted"/>
<feature type="non-terminal residue" evidence="2">
    <location>
        <position position="1"/>
    </location>
</feature>
<feature type="compositionally biased region" description="Basic and acidic residues" evidence="1">
    <location>
        <begin position="46"/>
        <end position="66"/>
    </location>
</feature>
<evidence type="ECO:0000313" key="2">
    <source>
        <dbReference type="EMBL" id="KAK4295526.1"/>
    </source>
</evidence>
<feature type="non-terminal residue" evidence="2">
    <location>
        <position position="66"/>
    </location>
</feature>